<name>U3KZH4_9SCOR</name>
<evidence type="ECO:0000256" key="1">
    <source>
        <dbReference type="ARBA" id="ARBA00004613"/>
    </source>
</evidence>
<dbReference type="InterPro" id="IPR009003">
    <property type="entry name" value="Peptidase_S1_PA"/>
</dbReference>
<keyword evidence="6 9" id="KW-0720">Serine protease</keyword>
<dbReference type="PRINTS" id="PR00722">
    <property type="entry name" value="CHYMOTRYPSIN"/>
</dbReference>
<dbReference type="GO" id="GO:0005576">
    <property type="term" value="C:extracellular region"/>
    <property type="evidence" value="ECO:0007669"/>
    <property type="project" value="UniProtKB-SubCell"/>
</dbReference>
<accession>U3KZH4</accession>
<dbReference type="SMART" id="SM00680">
    <property type="entry name" value="CLIP"/>
    <property type="match status" value="1"/>
</dbReference>
<keyword evidence="5 9" id="KW-0378">Hydrolase</keyword>
<evidence type="ECO:0000256" key="8">
    <source>
        <dbReference type="ARBA" id="ARBA00024195"/>
    </source>
</evidence>
<feature type="chain" id="PRO_5023964716" description="CLIP domain-containing serine protease" evidence="10">
    <location>
        <begin position="19"/>
        <end position="391"/>
    </location>
</feature>
<feature type="region of interest" description="Disordered" evidence="11">
    <location>
        <begin position="86"/>
        <end position="119"/>
    </location>
</feature>
<dbReference type="Gene3D" id="2.40.10.10">
    <property type="entry name" value="Trypsin-like serine proteases"/>
    <property type="match status" value="1"/>
</dbReference>
<evidence type="ECO:0000256" key="7">
    <source>
        <dbReference type="ARBA" id="ARBA00023157"/>
    </source>
</evidence>
<dbReference type="PROSITE" id="PS00135">
    <property type="entry name" value="TRYPSIN_SER"/>
    <property type="match status" value="1"/>
</dbReference>
<protein>
    <recommendedName>
        <fullName evidence="10">CLIP domain-containing serine protease</fullName>
        <ecNumber evidence="9">3.4.21.-</ecNumber>
    </recommendedName>
</protein>
<evidence type="ECO:0000256" key="11">
    <source>
        <dbReference type="SAM" id="MobiDB-lite"/>
    </source>
</evidence>
<dbReference type="Gene3D" id="3.30.1640.30">
    <property type="match status" value="1"/>
</dbReference>
<dbReference type="Pfam" id="PF00089">
    <property type="entry name" value="Trypsin"/>
    <property type="match status" value="1"/>
</dbReference>
<dbReference type="PROSITE" id="PS51888">
    <property type="entry name" value="CLIP"/>
    <property type="match status" value="1"/>
</dbReference>
<comment type="subcellular location">
    <subcellularLocation>
        <location evidence="1 10">Secreted</location>
    </subcellularLocation>
</comment>
<dbReference type="InterPro" id="IPR038565">
    <property type="entry name" value="CLIP_sf"/>
</dbReference>
<evidence type="ECO:0000259" key="13">
    <source>
        <dbReference type="PROSITE" id="PS51888"/>
    </source>
</evidence>
<dbReference type="EMBL" id="JX423574">
    <property type="protein sequence ID" value="AFS65328.1"/>
    <property type="molecule type" value="mRNA"/>
</dbReference>
<keyword evidence="2 10" id="KW-0964">Secreted</keyword>
<dbReference type="PROSITE" id="PS50240">
    <property type="entry name" value="TRYPSIN_DOM"/>
    <property type="match status" value="1"/>
</dbReference>
<keyword evidence="4 10" id="KW-0732">Signal</keyword>
<dbReference type="SMR" id="U3KZH4"/>
<evidence type="ECO:0000256" key="4">
    <source>
        <dbReference type="ARBA" id="ARBA00022729"/>
    </source>
</evidence>
<dbReference type="InterPro" id="IPR022700">
    <property type="entry name" value="CLIP"/>
</dbReference>
<evidence type="ECO:0000256" key="3">
    <source>
        <dbReference type="ARBA" id="ARBA00022670"/>
    </source>
</evidence>
<dbReference type="InterPro" id="IPR001254">
    <property type="entry name" value="Trypsin_dom"/>
</dbReference>
<evidence type="ECO:0000256" key="5">
    <source>
        <dbReference type="ARBA" id="ARBA00022801"/>
    </source>
</evidence>
<dbReference type="GO" id="GO:0006508">
    <property type="term" value="P:proteolysis"/>
    <property type="evidence" value="ECO:0007669"/>
    <property type="project" value="UniProtKB-KW"/>
</dbReference>
<dbReference type="PROSITE" id="PS00134">
    <property type="entry name" value="TRYPSIN_HIS"/>
    <property type="match status" value="1"/>
</dbReference>
<comment type="domain">
    <text evidence="10">The clip domain consists of 35-55 residues which are 'knitted' together usually by 3 conserved disulfide bonds forming a clip-like compact structure.</text>
</comment>
<dbReference type="InterPro" id="IPR033116">
    <property type="entry name" value="TRYPSIN_SER"/>
</dbReference>
<evidence type="ECO:0000256" key="10">
    <source>
        <dbReference type="RuleBase" id="RU366078"/>
    </source>
</evidence>
<dbReference type="Pfam" id="PF12032">
    <property type="entry name" value="CLIP"/>
    <property type="match status" value="1"/>
</dbReference>
<dbReference type="InterPro" id="IPR001314">
    <property type="entry name" value="Peptidase_S1A"/>
</dbReference>
<sequence length="391" mass="43687">MKILAFVYCLFSLSLVQCREKRQIEFPGDQQCRTPNRSSGICISLTDCPQLRRIRDFAFLRRSTCGYERNIPRVCCPNSNRIVPSEPIRPVEPDRPIEPVRPIRPSILQPPTDRPRSQITKPAILPADCGRSDKTGSRIFGGRKSELNAWPWLAAVYLTRSGLSRGTDCGGALITNRHVITAAHCVMDSRGNRLNPSSLTVRLGEHKLNDDNDGARPVDYLVREIRSHPGFVSRTYKNDIAILVLDRTVSFNDFIRPICLPYGELSNQNLVDRSAFVAGWGTTAFNGNFNPELTEIQIPIWTNENCSRVFQREVPITREYICAGVSDGTKDSCQGDSGGPLMLPSEEPNSDISRYYAVGIVSFGKRCATPGYPGVYTRITVYLDWIAANLS</sequence>
<dbReference type="EC" id="3.4.21.-" evidence="9"/>
<dbReference type="CDD" id="cd00190">
    <property type="entry name" value="Tryp_SPc"/>
    <property type="match status" value="1"/>
</dbReference>
<dbReference type="SMART" id="SM00020">
    <property type="entry name" value="Tryp_SPc"/>
    <property type="match status" value="1"/>
</dbReference>
<dbReference type="FunFam" id="2.40.10.10:FF:000015">
    <property type="entry name" value="Atrial natriuretic peptide-converting enzyme"/>
    <property type="match status" value="1"/>
</dbReference>
<reference evidence="14" key="1">
    <citation type="submission" date="2012-07" db="EMBL/GenBank/DDBJ databases">
        <title>Molecular cloning and characterization of a fibrinolytic protease from Scorpionidae.</title>
        <authorList>
            <person name="Sun J.P."/>
            <person name="Tan Z.J."/>
            <person name="Han Y.L."/>
            <person name="Ye Y."/>
        </authorList>
    </citation>
    <scope>NUCLEOTIDE SEQUENCE</scope>
</reference>
<keyword evidence="7" id="KW-1015">Disulfide bond</keyword>
<evidence type="ECO:0000259" key="12">
    <source>
        <dbReference type="PROSITE" id="PS50240"/>
    </source>
</evidence>
<comment type="similarity">
    <text evidence="8 10">Belongs to the peptidase S1 family. CLIP subfamily.</text>
</comment>
<proteinExistence type="evidence at transcript level"/>
<dbReference type="InterPro" id="IPR043504">
    <property type="entry name" value="Peptidase_S1_PA_chymotrypsin"/>
</dbReference>
<dbReference type="SUPFAM" id="SSF50494">
    <property type="entry name" value="Trypsin-like serine proteases"/>
    <property type="match status" value="1"/>
</dbReference>
<dbReference type="PANTHER" id="PTHR24252:SF7">
    <property type="entry name" value="HYALIN"/>
    <property type="match status" value="1"/>
</dbReference>
<evidence type="ECO:0000256" key="9">
    <source>
        <dbReference type="RuleBase" id="RU363034"/>
    </source>
</evidence>
<dbReference type="AlphaFoldDB" id="U3KZH4"/>
<evidence type="ECO:0000313" key="14">
    <source>
        <dbReference type="EMBL" id="AFS65328.1"/>
    </source>
</evidence>
<dbReference type="InterPro" id="IPR018114">
    <property type="entry name" value="TRYPSIN_HIS"/>
</dbReference>
<feature type="signal peptide" evidence="10">
    <location>
        <begin position="1"/>
        <end position="18"/>
    </location>
</feature>
<dbReference type="GO" id="GO:0004252">
    <property type="term" value="F:serine-type endopeptidase activity"/>
    <property type="evidence" value="ECO:0007669"/>
    <property type="project" value="UniProtKB-UniRule"/>
</dbReference>
<feature type="domain" description="Clip" evidence="13">
    <location>
        <begin position="31"/>
        <end position="76"/>
    </location>
</feature>
<evidence type="ECO:0000256" key="6">
    <source>
        <dbReference type="ARBA" id="ARBA00022825"/>
    </source>
</evidence>
<evidence type="ECO:0000256" key="2">
    <source>
        <dbReference type="ARBA" id="ARBA00022525"/>
    </source>
</evidence>
<dbReference type="PANTHER" id="PTHR24252">
    <property type="entry name" value="ACROSIN-RELATED"/>
    <property type="match status" value="1"/>
</dbReference>
<keyword evidence="3 9" id="KW-0645">Protease</keyword>
<feature type="compositionally biased region" description="Basic and acidic residues" evidence="11">
    <location>
        <begin position="89"/>
        <end position="98"/>
    </location>
</feature>
<feature type="domain" description="Peptidase S1" evidence="12">
    <location>
        <begin position="139"/>
        <end position="391"/>
    </location>
</feature>
<organism evidence="14">
    <name type="scientific">Scorpionidae sp. JS-2012</name>
    <dbReference type="NCBI Taxonomy" id="1214607"/>
    <lineage>
        <taxon>Eukaryota</taxon>
        <taxon>Metazoa</taxon>
        <taxon>Ecdysozoa</taxon>
        <taxon>Arthropoda</taxon>
        <taxon>Chelicerata</taxon>
        <taxon>Arachnida</taxon>
        <taxon>Scorpiones</taxon>
        <taxon>Iurida</taxon>
        <taxon>Scorpionoidea</taxon>
        <taxon>Scorpionidae</taxon>
    </lineage>
</organism>